<dbReference type="EMBL" id="CADCTV010001138">
    <property type="protein sequence ID" value="CAA9381515.1"/>
    <property type="molecule type" value="Genomic_DNA"/>
</dbReference>
<evidence type="ECO:0000313" key="1">
    <source>
        <dbReference type="EMBL" id="CAA9381515.1"/>
    </source>
</evidence>
<reference evidence="1" key="1">
    <citation type="submission" date="2020-02" db="EMBL/GenBank/DDBJ databases">
        <authorList>
            <person name="Meier V. D."/>
        </authorList>
    </citation>
    <scope>NUCLEOTIDE SEQUENCE</scope>
    <source>
        <strain evidence="1">AVDCRST_MAG89</strain>
    </source>
</reference>
<protein>
    <recommendedName>
        <fullName evidence="2">YdhG-like domain-containing protein</fullName>
    </recommendedName>
</protein>
<proteinExistence type="predicted"/>
<organism evidence="1">
    <name type="scientific">uncultured Gemmatimonadota bacterium</name>
    <dbReference type="NCBI Taxonomy" id="203437"/>
    <lineage>
        <taxon>Bacteria</taxon>
        <taxon>Pseudomonadati</taxon>
        <taxon>Gemmatimonadota</taxon>
        <taxon>environmental samples</taxon>
    </lineage>
</organism>
<evidence type="ECO:0008006" key="2">
    <source>
        <dbReference type="Google" id="ProtNLM"/>
    </source>
</evidence>
<accession>A0A6J4N9H0</accession>
<sequence>MYQGMLGIMAAFKQHCAFGLWKGSLILEQGGDRARDAMGHFGRITSVDDLPSDEVLTSYIHTAMKLNEEGVQPPKARKTGSKPELAVPDALMDALRTNEAALAVFEKFSPSNKREYADWIADAKSDATRQRRIGQAVEWITEGKSRNWKYERK</sequence>
<dbReference type="AlphaFoldDB" id="A0A6J4N9H0"/>
<dbReference type="Pfam" id="PF13376">
    <property type="entry name" value="OmdA"/>
    <property type="match status" value="1"/>
</dbReference>
<name>A0A6J4N9H0_9BACT</name>
<gene>
    <name evidence="1" type="ORF">AVDCRST_MAG89-5433</name>
</gene>